<accession>A0ABX0XFB7</accession>
<dbReference type="InterPro" id="IPR001296">
    <property type="entry name" value="Glyco_trans_1"/>
</dbReference>
<evidence type="ECO:0000313" key="4">
    <source>
        <dbReference type="Proteomes" id="UP000770785"/>
    </source>
</evidence>
<dbReference type="SUPFAM" id="SSF53756">
    <property type="entry name" value="UDP-Glycosyltransferase/glycogen phosphorylase"/>
    <property type="match status" value="1"/>
</dbReference>
<protein>
    <submittedName>
        <fullName evidence="3">Glycosyltransferase involved in cell wall biosynthesis</fullName>
    </submittedName>
</protein>
<name>A0ABX0XFB7_9BACT</name>
<dbReference type="EMBL" id="JAATJH010000007">
    <property type="protein sequence ID" value="NJC28005.1"/>
    <property type="molecule type" value="Genomic_DNA"/>
</dbReference>
<dbReference type="InterPro" id="IPR050194">
    <property type="entry name" value="Glycosyltransferase_grp1"/>
</dbReference>
<dbReference type="Gene3D" id="3.40.50.2000">
    <property type="entry name" value="Glycogen Phosphorylase B"/>
    <property type="match status" value="2"/>
</dbReference>
<dbReference type="Proteomes" id="UP000770785">
    <property type="component" value="Unassembled WGS sequence"/>
</dbReference>
<proteinExistence type="predicted"/>
<dbReference type="PANTHER" id="PTHR45947:SF3">
    <property type="entry name" value="SULFOQUINOVOSYL TRANSFERASE SQD2"/>
    <property type="match status" value="1"/>
</dbReference>
<evidence type="ECO:0000259" key="2">
    <source>
        <dbReference type="Pfam" id="PF13579"/>
    </source>
</evidence>
<dbReference type="PANTHER" id="PTHR45947">
    <property type="entry name" value="SULFOQUINOVOSYL TRANSFERASE SQD2"/>
    <property type="match status" value="1"/>
</dbReference>
<organism evidence="3 4">
    <name type="scientific">Neolewinella antarctica</name>
    <dbReference type="NCBI Taxonomy" id="442734"/>
    <lineage>
        <taxon>Bacteria</taxon>
        <taxon>Pseudomonadati</taxon>
        <taxon>Bacteroidota</taxon>
        <taxon>Saprospiria</taxon>
        <taxon>Saprospirales</taxon>
        <taxon>Lewinellaceae</taxon>
        <taxon>Neolewinella</taxon>
    </lineage>
</organism>
<dbReference type="Pfam" id="PF13579">
    <property type="entry name" value="Glyco_trans_4_4"/>
    <property type="match status" value="1"/>
</dbReference>
<keyword evidence="4" id="KW-1185">Reference proteome</keyword>
<gene>
    <name evidence="3" type="ORF">GGR27_003524</name>
</gene>
<dbReference type="RefSeq" id="WP_168039636.1">
    <property type="nucleotide sequence ID" value="NZ_JAATJH010000007.1"/>
</dbReference>
<dbReference type="InterPro" id="IPR028098">
    <property type="entry name" value="Glyco_trans_4-like_N"/>
</dbReference>
<sequence>MKITVMSIFFPPERGAAPSRIMSMCKAMQARGCDVEVITALANYPKGKLFDEYSGKLFVKEEIEGVKCRRYWLYPSNSNNPFVRVFSMFSFSLSLLFSLPYLIHRKSDIVIVQSPPLLVGLIGSWLGRLVGGKVITNVSDIWPKTALELGVVSKGISYSFFELIERWMYEASHGLMAQSQQTVKYLQGVQDKPTFLYYNLTDRFPFNGKELDKTEFKIVYAGLLGIAQGIHQICEEIDFHELNTTFHIYGDGQERSRIETYVKENDKRGIFLHKSIPKSEISEMLAGFHATIVPLKKPIYGALPSKIFMAIGSQLPIFFSGEGEGRSLVEQKGIGWVSPSNDYRRLEANIKKAVSEAGEYETKKANIARALTDDFNYDSAQDELLKFLKEQTQRKRGDHTSI</sequence>
<dbReference type="Pfam" id="PF00534">
    <property type="entry name" value="Glycos_transf_1"/>
    <property type="match status" value="1"/>
</dbReference>
<feature type="domain" description="Glycosyltransferase subfamily 4-like N-terminal" evidence="2">
    <location>
        <begin position="19"/>
        <end position="187"/>
    </location>
</feature>
<comment type="caution">
    <text evidence="3">The sequence shown here is derived from an EMBL/GenBank/DDBJ whole genome shotgun (WGS) entry which is preliminary data.</text>
</comment>
<reference evidence="3 4" key="1">
    <citation type="submission" date="2020-03" db="EMBL/GenBank/DDBJ databases">
        <title>Genomic Encyclopedia of Type Strains, Phase IV (KMG-IV): sequencing the most valuable type-strain genomes for metagenomic binning, comparative biology and taxonomic classification.</title>
        <authorList>
            <person name="Goeker M."/>
        </authorList>
    </citation>
    <scope>NUCLEOTIDE SEQUENCE [LARGE SCALE GENOMIC DNA]</scope>
    <source>
        <strain evidence="3 4">DSM 105096</strain>
    </source>
</reference>
<dbReference type="CDD" id="cd03794">
    <property type="entry name" value="GT4_WbuB-like"/>
    <property type="match status" value="1"/>
</dbReference>
<evidence type="ECO:0000259" key="1">
    <source>
        <dbReference type="Pfam" id="PF00534"/>
    </source>
</evidence>
<feature type="domain" description="Glycosyl transferase family 1" evidence="1">
    <location>
        <begin position="209"/>
        <end position="359"/>
    </location>
</feature>
<evidence type="ECO:0000313" key="3">
    <source>
        <dbReference type="EMBL" id="NJC28005.1"/>
    </source>
</evidence>